<evidence type="ECO:0000256" key="8">
    <source>
        <dbReference type="ARBA" id="ARBA00023232"/>
    </source>
</evidence>
<dbReference type="Pfam" id="PF00903">
    <property type="entry name" value="Glyoxalase"/>
    <property type="match status" value="1"/>
</dbReference>
<dbReference type="GO" id="GO:0003868">
    <property type="term" value="F:4-hydroxyphenylpyruvate dioxygenase activity"/>
    <property type="evidence" value="ECO:0007669"/>
    <property type="project" value="InterPro"/>
</dbReference>
<feature type="binding site" evidence="10">
    <location>
        <position position="185"/>
    </location>
    <ligand>
        <name>Fe cation</name>
        <dbReference type="ChEBI" id="CHEBI:24875"/>
    </ligand>
</feature>
<proteinExistence type="inferred from homology"/>
<dbReference type="Gene3D" id="3.10.180.10">
    <property type="entry name" value="2,3-Dihydroxybiphenyl 1,2-Dioxygenase, domain 1"/>
    <property type="match status" value="2"/>
</dbReference>
<dbReference type="NCBIfam" id="TIGR01263">
    <property type="entry name" value="4HPPD"/>
    <property type="match status" value="1"/>
</dbReference>
<dbReference type="InterPro" id="IPR005956">
    <property type="entry name" value="4OHPhenylPyrv_dOase"/>
</dbReference>
<dbReference type="InterPro" id="IPR037523">
    <property type="entry name" value="VOC_core"/>
</dbReference>
<feature type="domain" description="VOC" evidence="11">
    <location>
        <begin position="19"/>
        <end position="151"/>
    </location>
</feature>
<dbReference type="GO" id="GO:0006559">
    <property type="term" value="P:L-phenylalanine catabolic process"/>
    <property type="evidence" value="ECO:0007669"/>
    <property type="project" value="UniProtKB-KW"/>
</dbReference>
<evidence type="ECO:0000256" key="3">
    <source>
        <dbReference type="ARBA" id="ARBA00013222"/>
    </source>
</evidence>
<comment type="cofactor">
    <cofactor evidence="10">
        <name>Fe cation</name>
        <dbReference type="ChEBI" id="CHEBI:24875"/>
    </cofactor>
    <text evidence="10">Binds 1 Fe cation per subunit.</text>
</comment>
<dbReference type="AlphaFoldDB" id="A0A7S3A1U3"/>
<dbReference type="SUPFAM" id="SSF54593">
    <property type="entry name" value="Glyoxalase/Bleomycin resistance protein/Dihydroxybiphenyl dioxygenase"/>
    <property type="match status" value="1"/>
</dbReference>
<evidence type="ECO:0000256" key="7">
    <source>
        <dbReference type="ARBA" id="ARBA00023004"/>
    </source>
</evidence>
<name>A0A7S3A1U3_9RHOD</name>
<evidence type="ECO:0000256" key="10">
    <source>
        <dbReference type="PIRSR" id="PIRSR009283-1"/>
    </source>
</evidence>
<keyword evidence="5" id="KW-0677">Repeat</keyword>
<evidence type="ECO:0000313" key="12">
    <source>
        <dbReference type="EMBL" id="CAE0058984.1"/>
    </source>
</evidence>
<feature type="binding site" evidence="10">
    <location>
        <position position="268"/>
    </location>
    <ligand>
        <name>Fe cation</name>
        <dbReference type="ChEBI" id="CHEBI:24875"/>
    </ligand>
</feature>
<evidence type="ECO:0000256" key="5">
    <source>
        <dbReference type="ARBA" id="ARBA00022737"/>
    </source>
</evidence>
<keyword evidence="6" id="KW-0828">Tyrosine catabolism</keyword>
<evidence type="ECO:0000256" key="1">
    <source>
        <dbReference type="ARBA" id="ARBA00005162"/>
    </source>
</evidence>
<dbReference type="InterPro" id="IPR004360">
    <property type="entry name" value="Glyas_Fos-R_dOase_dom"/>
</dbReference>
<evidence type="ECO:0000313" key="13">
    <source>
        <dbReference type="EMBL" id="CAE0058986.1"/>
    </source>
</evidence>
<dbReference type="PANTHER" id="PTHR11959">
    <property type="entry name" value="4-HYDROXYPHENYLPYRUVATE DIOXYGENASE"/>
    <property type="match status" value="1"/>
</dbReference>
<evidence type="ECO:0000256" key="9">
    <source>
        <dbReference type="PIRNR" id="PIRNR009283"/>
    </source>
</evidence>
<keyword evidence="7 10" id="KW-0408">Iron</keyword>
<feature type="binding site" evidence="10">
    <location>
        <position position="352"/>
    </location>
    <ligand>
        <name>Fe cation</name>
        <dbReference type="ChEBI" id="CHEBI:24875"/>
    </ligand>
</feature>
<dbReference type="EMBL" id="HBHW01035220">
    <property type="protein sequence ID" value="CAE0058988.1"/>
    <property type="molecule type" value="Transcribed_RNA"/>
</dbReference>
<dbReference type="PIRSF" id="PIRSF009283">
    <property type="entry name" value="HPP_dOase"/>
    <property type="match status" value="1"/>
</dbReference>
<dbReference type="FunFam" id="3.10.180.10:FF:000001">
    <property type="entry name" value="4-hydroxyphenylpyruvate dioxygenase"/>
    <property type="match status" value="1"/>
</dbReference>
<dbReference type="CDD" id="cd08342">
    <property type="entry name" value="HPPD_N_like"/>
    <property type="match status" value="1"/>
</dbReference>
<dbReference type="CDD" id="cd07250">
    <property type="entry name" value="HPPD_C_like"/>
    <property type="match status" value="1"/>
</dbReference>
<dbReference type="EMBL" id="HBHW01035218">
    <property type="protein sequence ID" value="CAE0058986.1"/>
    <property type="molecule type" value="Transcribed_RNA"/>
</dbReference>
<dbReference type="InterPro" id="IPR041736">
    <property type="entry name" value="4OHPhenylPyrv_dOase_N"/>
</dbReference>
<dbReference type="InterPro" id="IPR029068">
    <property type="entry name" value="Glyas_Bleomycin-R_OHBP_Dase"/>
</dbReference>
<dbReference type="GO" id="GO:0006572">
    <property type="term" value="P:L-tyrosine catabolic process"/>
    <property type="evidence" value="ECO:0007669"/>
    <property type="project" value="UniProtKB-KW"/>
</dbReference>
<feature type="domain" description="VOC" evidence="11">
    <location>
        <begin position="182"/>
        <end position="341"/>
    </location>
</feature>
<evidence type="ECO:0000259" key="11">
    <source>
        <dbReference type="PROSITE" id="PS51819"/>
    </source>
</evidence>
<dbReference type="EMBL" id="HBHW01035216">
    <property type="protein sequence ID" value="CAE0058984.1"/>
    <property type="molecule type" value="Transcribed_RNA"/>
</dbReference>
<keyword evidence="4 10" id="KW-0479">Metal-binding</keyword>
<dbReference type="PANTHER" id="PTHR11959:SF1">
    <property type="entry name" value="4-HYDROXYPHENYLPYRUVATE DIOXYGENASE"/>
    <property type="match status" value="1"/>
</dbReference>
<dbReference type="GO" id="GO:0046872">
    <property type="term" value="F:metal ion binding"/>
    <property type="evidence" value="ECO:0007669"/>
    <property type="project" value="UniProtKB-KW"/>
</dbReference>
<organism evidence="12">
    <name type="scientific">Rhodosorus marinus</name>
    <dbReference type="NCBI Taxonomy" id="101924"/>
    <lineage>
        <taxon>Eukaryota</taxon>
        <taxon>Rhodophyta</taxon>
        <taxon>Stylonematophyceae</taxon>
        <taxon>Stylonematales</taxon>
        <taxon>Stylonemataceae</taxon>
        <taxon>Rhodosorus</taxon>
    </lineage>
</organism>
<dbReference type="InterPro" id="IPR041735">
    <property type="entry name" value="4OHPhenylPyrv_dOase_C"/>
</dbReference>
<accession>A0A7S3A1U3</accession>
<evidence type="ECO:0000256" key="4">
    <source>
        <dbReference type="ARBA" id="ARBA00022723"/>
    </source>
</evidence>
<protein>
    <recommendedName>
        <fullName evidence="3 9">4-hydroxyphenylpyruvate dioxygenase</fullName>
    </recommendedName>
</protein>
<evidence type="ECO:0000313" key="14">
    <source>
        <dbReference type="EMBL" id="CAE0058988.1"/>
    </source>
</evidence>
<reference evidence="12" key="1">
    <citation type="submission" date="2021-01" db="EMBL/GenBank/DDBJ databases">
        <authorList>
            <person name="Corre E."/>
            <person name="Pelletier E."/>
            <person name="Niang G."/>
            <person name="Scheremetjew M."/>
            <person name="Finn R."/>
            <person name="Kale V."/>
            <person name="Holt S."/>
            <person name="Cochrane G."/>
            <person name="Meng A."/>
            <person name="Brown T."/>
            <person name="Cohen L."/>
        </authorList>
    </citation>
    <scope>NUCLEOTIDE SEQUENCE</scope>
    <source>
        <strain evidence="12">CCMP 769</strain>
    </source>
</reference>
<comment type="pathway">
    <text evidence="1">Amino-acid degradation; L-phenylalanine degradation; acetoacetate and fumarate from L-phenylalanine: step 3/6.</text>
</comment>
<comment type="similarity">
    <text evidence="2 9">Belongs to the 4HPPD family.</text>
</comment>
<keyword evidence="8" id="KW-0585">Phenylalanine catabolism</keyword>
<dbReference type="PROSITE" id="PS51819">
    <property type="entry name" value="VOC"/>
    <property type="match status" value="2"/>
</dbReference>
<dbReference type="Pfam" id="PF14696">
    <property type="entry name" value="Glyoxalase_5"/>
    <property type="match status" value="1"/>
</dbReference>
<sequence>MTSYLDKGSPPPADVEYLGFDFVEFWVSNAAQAASYYVSRFGFEPLAWKALETGERELASYIVKQGEIIYCFTSALNPNNEDLEVFLARHGDGVRDVAMTVKDCRATFDFTVGNGAVPVKKPTILEDADGRAVVATIKAGFGDTVHTFVERQNYKGPFLPGYASLEADDPLIRTTPSPGLAFIDHCVSNNGDQEMENVVNFYIQKLGFHRFWSVDDKQLLTEYSALRSIVVCDYHERVKMPVNEPAEGRRKSQIQEFVDYYDGPGIQHIAMNTPDIINAISQLRGRGVSFITVPSVYYEDLNNRLSSQDTICVKEDMKILQELGILVDFDEEGYLLQIFTKPLNTRPTLFLEVIQRASNNGFGVGNFKSLFEAIERDQGLRGNL</sequence>
<evidence type="ECO:0000256" key="6">
    <source>
        <dbReference type="ARBA" id="ARBA00022878"/>
    </source>
</evidence>
<gene>
    <name evidence="12" type="ORF">RMAR00112_LOCUS27049</name>
    <name evidence="13" type="ORF">RMAR00112_LOCUS27051</name>
    <name evidence="14" type="ORF">RMAR00112_LOCUS27053</name>
</gene>
<evidence type="ECO:0000256" key="2">
    <source>
        <dbReference type="ARBA" id="ARBA00005877"/>
    </source>
</evidence>